<protein>
    <submittedName>
        <fullName evidence="4">Helix-turn-helix domain-containing protein</fullName>
    </submittedName>
</protein>
<evidence type="ECO:0000313" key="4">
    <source>
        <dbReference type="EMBL" id="MBD8527950.1"/>
    </source>
</evidence>
<dbReference type="Gene3D" id="1.10.1660.10">
    <property type="match status" value="1"/>
</dbReference>
<accession>A0AAW3ZSX6</accession>
<reference evidence="4 5" key="1">
    <citation type="submission" date="2020-09" db="EMBL/GenBank/DDBJ databases">
        <title>Pseudoxanthomonas sp. CAU 1598 isolated from sand of Yaerae Beach.</title>
        <authorList>
            <person name="Kim W."/>
        </authorList>
    </citation>
    <scope>NUCLEOTIDE SEQUENCE [LARGE SCALE GENOMIC DNA]</scope>
    <source>
        <strain evidence="4 5">CAU 1598</strain>
    </source>
</reference>
<dbReference type="AlphaFoldDB" id="A0AAW3ZSX6"/>
<keyword evidence="5" id="KW-1185">Reference proteome</keyword>
<dbReference type="InterPro" id="IPR047057">
    <property type="entry name" value="MerR_fam"/>
</dbReference>
<evidence type="ECO:0000313" key="5">
    <source>
        <dbReference type="Proteomes" id="UP000613768"/>
    </source>
</evidence>
<dbReference type="RefSeq" id="WP_192031371.1">
    <property type="nucleotide sequence ID" value="NZ_JACYTR010000073.1"/>
</dbReference>
<feature type="compositionally biased region" description="Basic and acidic residues" evidence="2">
    <location>
        <begin position="132"/>
        <end position="144"/>
    </location>
</feature>
<evidence type="ECO:0000256" key="2">
    <source>
        <dbReference type="SAM" id="MobiDB-lite"/>
    </source>
</evidence>
<dbReference type="SUPFAM" id="SSF46955">
    <property type="entry name" value="Putative DNA-binding domain"/>
    <property type="match status" value="1"/>
</dbReference>
<dbReference type="GO" id="GO:0003700">
    <property type="term" value="F:DNA-binding transcription factor activity"/>
    <property type="evidence" value="ECO:0007669"/>
    <property type="project" value="InterPro"/>
</dbReference>
<keyword evidence="1" id="KW-0238">DNA-binding</keyword>
<feature type="region of interest" description="Disordered" evidence="2">
    <location>
        <begin position="131"/>
        <end position="169"/>
    </location>
</feature>
<dbReference type="Proteomes" id="UP000613768">
    <property type="component" value="Unassembled WGS sequence"/>
</dbReference>
<dbReference type="SMART" id="SM00422">
    <property type="entry name" value="HTH_MERR"/>
    <property type="match status" value="1"/>
</dbReference>
<dbReference type="PROSITE" id="PS50937">
    <property type="entry name" value="HTH_MERR_2"/>
    <property type="match status" value="1"/>
</dbReference>
<dbReference type="InterPro" id="IPR009061">
    <property type="entry name" value="DNA-bd_dom_put_sf"/>
</dbReference>
<dbReference type="PANTHER" id="PTHR30204:SF97">
    <property type="entry name" value="MERR FAMILY REGULATORY PROTEIN"/>
    <property type="match status" value="1"/>
</dbReference>
<feature type="domain" description="HTH merR-type" evidence="3">
    <location>
        <begin position="1"/>
        <end position="68"/>
    </location>
</feature>
<dbReference type="GO" id="GO:0003677">
    <property type="term" value="F:DNA binding"/>
    <property type="evidence" value="ECO:0007669"/>
    <property type="project" value="UniProtKB-KW"/>
</dbReference>
<dbReference type="Pfam" id="PF13411">
    <property type="entry name" value="MerR_1"/>
    <property type="match status" value="1"/>
</dbReference>
<name>A0AAW3ZSX6_9GAMM</name>
<sequence>MDISEVARRTGVPASTLRYYENRGLITSLAKKGLRRKFASSVLEQLALIALGRAAGLSLDEVQAMLTPSGKPNIDRQLLAAKADQIDQMISQLSAVRRGLRHAAVCPAPSHAECPTFKRLLKAAASGALNRVRGESPLKSDKKPSVTLQGSVRHSPAAARPKPARRQRT</sequence>
<dbReference type="InterPro" id="IPR000551">
    <property type="entry name" value="MerR-type_HTH_dom"/>
</dbReference>
<dbReference type="CDD" id="cd04781">
    <property type="entry name" value="HTH_MerR-like_sg6"/>
    <property type="match status" value="1"/>
</dbReference>
<gene>
    <name evidence="4" type="ORF">IFO71_19560</name>
</gene>
<dbReference type="EMBL" id="JACYTR010000073">
    <property type="protein sequence ID" value="MBD8527950.1"/>
    <property type="molecule type" value="Genomic_DNA"/>
</dbReference>
<evidence type="ECO:0000259" key="3">
    <source>
        <dbReference type="PROSITE" id="PS50937"/>
    </source>
</evidence>
<evidence type="ECO:0000256" key="1">
    <source>
        <dbReference type="ARBA" id="ARBA00023125"/>
    </source>
</evidence>
<dbReference type="PRINTS" id="PR00040">
    <property type="entry name" value="HTHMERR"/>
</dbReference>
<proteinExistence type="predicted"/>
<comment type="caution">
    <text evidence="4">The sequence shown here is derived from an EMBL/GenBank/DDBJ whole genome shotgun (WGS) entry which is preliminary data.</text>
</comment>
<dbReference type="PANTHER" id="PTHR30204">
    <property type="entry name" value="REDOX-CYCLING DRUG-SENSING TRANSCRIPTIONAL ACTIVATOR SOXR"/>
    <property type="match status" value="1"/>
</dbReference>
<organism evidence="4 5">
    <name type="scientific">Pseudomarimonas arenosa</name>
    <dbReference type="NCBI Taxonomy" id="2774145"/>
    <lineage>
        <taxon>Bacteria</taxon>
        <taxon>Pseudomonadati</taxon>
        <taxon>Pseudomonadota</taxon>
        <taxon>Gammaproteobacteria</taxon>
        <taxon>Lysobacterales</taxon>
        <taxon>Lysobacteraceae</taxon>
        <taxon>Pseudomarimonas</taxon>
    </lineage>
</organism>